<keyword evidence="3" id="KW-0808">Transferase</keyword>
<evidence type="ECO:0000259" key="2">
    <source>
        <dbReference type="PROSITE" id="PS50894"/>
    </source>
</evidence>
<dbReference type="PROSITE" id="PS50894">
    <property type="entry name" value="HPT"/>
    <property type="match status" value="1"/>
</dbReference>
<keyword evidence="3" id="KW-0418">Kinase</keyword>
<keyword evidence="4" id="KW-1185">Reference proteome</keyword>
<dbReference type="eggNOG" id="COG2198">
    <property type="taxonomic scope" value="Bacteria"/>
</dbReference>
<dbReference type="PANTHER" id="PTHR43395">
    <property type="entry name" value="SENSOR HISTIDINE KINASE CHEA"/>
    <property type="match status" value="1"/>
</dbReference>
<evidence type="ECO:0000256" key="1">
    <source>
        <dbReference type="PROSITE-ProRule" id="PRU00110"/>
    </source>
</evidence>
<dbReference type="InterPro" id="IPR051315">
    <property type="entry name" value="Bact_Chemotaxis_CheA"/>
</dbReference>
<evidence type="ECO:0000313" key="4">
    <source>
        <dbReference type="Proteomes" id="UP000034681"/>
    </source>
</evidence>
<dbReference type="GO" id="GO:0016301">
    <property type="term" value="F:kinase activity"/>
    <property type="evidence" value="ECO:0007669"/>
    <property type="project" value="UniProtKB-KW"/>
</dbReference>
<dbReference type="Gene3D" id="1.20.120.160">
    <property type="entry name" value="HPT domain"/>
    <property type="match status" value="1"/>
</dbReference>
<dbReference type="EMBL" id="AJTX02000010">
    <property type="protein sequence ID" value="KKI98123.1"/>
    <property type="molecule type" value="Genomic_DNA"/>
</dbReference>
<evidence type="ECO:0000313" key="3">
    <source>
        <dbReference type="EMBL" id="KKI98123.1"/>
    </source>
</evidence>
<dbReference type="SMART" id="SM00073">
    <property type="entry name" value="HPT"/>
    <property type="match status" value="1"/>
</dbReference>
<dbReference type="Pfam" id="PF01627">
    <property type="entry name" value="Hpt"/>
    <property type="match status" value="1"/>
</dbReference>
<dbReference type="InterPro" id="IPR008207">
    <property type="entry name" value="Sig_transdc_His_kin_Hpt_dom"/>
</dbReference>
<name>A0A0M2PTX0_PROHO</name>
<dbReference type="CDD" id="cd00088">
    <property type="entry name" value="HPT"/>
    <property type="match status" value="1"/>
</dbReference>
<dbReference type="AlphaFoldDB" id="A0A0M2PTX0"/>
<protein>
    <submittedName>
        <fullName evidence="3">Histidine kinase</fullName>
    </submittedName>
</protein>
<reference evidence="3" key="1">
    <citation type="submission" date="2012-04" db="EMBL/GenBank/DDBJ databases">
        <authorList>
            <person name="Borisov I.G."/>
            <person name="Ivanikova N.V."/>
            <person name="Pinevich A.V."/>
        </authorList>
    </citation>
    <scope>NUCLEOTIDE SEQUENCE</scope>
    <source>
        <strain evidence="3">CALU 1027</strain>
    </source>
</reference>
<keyword evidence="1" id="KW-0597">Phosphoprotein</keyword>
<sequence length="337" mass="36309">MTTVDAQKQQILGFFIEEAREHLDTIERGLLSLKDVVNDQEQMNELFRAAHSVKGGAAMLGYHSIQQVAHRLEDCFKVLKEEPKIQVDQVAEDLFLRGFDTLQQLLEQLQGPYGLQEDEAEQTVKDAEPVFVQLHDHLNQITGGGAAAMPPNFAPQVMGILKEMLVLFKQPPSDRGRQQIQGFCDRMAALAPDVETWEALTQTAKGAVGNPNAPFKELAPLLIKELKQASELMAAGKGQSVHASAALQKLATVPRVEAPAKAPVAATPAPPAAVPPVAATPAPPVAVPPVAASPAPESNELVIPRDPRGAAQALVKAFDRKQLTELAQLLIKVIKGQ</sequence>
<dbReference type="SUPFAM" id="SSF47226">
    <property type="entry name" value="Histidine-containing phosphotransfer domain, HPT domain"/>
    <property type="match status" value="1"/>
</dbReference>
<organism evidence="3 4">
    <name type="scientific">Prochlorothrix hollandica PCC 9006 = CALU 1027</name>
    <dbReference type="NCBI Taxonomy" id="317619"/>
    <lineage>
        <taxon>Bacteria</taxon>
        <taxon>Bacillati</taxon>
        <taxon>Cyanobacteriota</taxon>
        <taxon>Cyanophyceae</taxon>
        <taxon>Prochlorotrichales</taxon>
        <taxon>Prochlorotrichaceae</taxon>
        <taxon>Prochlorothrix</taxon>
    </lineage>
</organism>
<feature type="domain" description="HPt" evidence="2">
    <location>
        <begin position="4"/>
        <end position="112"/>
    </location>
</feature>
<proteinExistence type="predicted"/>
<feature type="modified residue" description="Phosphohistidine" evidence="1">
    <location>
        <position position="51"/>
    </location>
</feature>
<dbReference type="InterPro" id="IPR036641">
    <property type="entry name" value="HPT_dom_sf"/>
</dbReference>
<dbReference type="RefSeq" id="WP_017713270.1">
    <property type="nucleotide sequence ID" value="NZ_KB235939.1"/>
</dbReference>
<accession>A0A0M2PTX0</accession>
<comment type="caution">
    <text evidence="3">The sequence shown here is derived from an EMBL/GenBank/DDBJ whole genome shotgun (WGS) entry which is preliminary data.</text>
</comment>
<dbReference type="PANTHER" id="PTHR43395:SF1">
    <property type="entry name" value="CHEMOTAXIS PROTEIN CHEA"/>
    <property type="match status" value="1"/>
</dbReference>
<dbReference type="GO" id="GO:0000160">
    <property type="term" value="P:phosphorelay signal transduction system"/>
    <property type="evidence" value="ECO:0007669"/>
    <property type="project" value="InterPro"/>
</dbReference>
<dbReference type="STRING" id="317619.GCA_000332315_03011"/>
<dbReference type="Proteomes" id="UP000034681">
    <property type="component" value="Unassembled WGS sequence"/>
</dbReference>
<gene>
    <name evidence="3" type="ORF">PROH_20695</name>
</gene>